<dbReference type="SMART" id="SM00729">
    <property type="entry name" value="Elp3"/>
    <property type="match status" value="1"/>
</dbReference>
<dbReference type="InterPro" id="IPR003587">
    <property type="entry name" value="Hint_dom_N"/>
</dbReference>
<dbReference type="Proteomes" id="UP000182977">
    <property type="component" value="Chromosome I"/>
</dbReference>
<dbReference type="SUPFAM" id="SSF102114">
    <property type="entry name" value="Radical SAM enzymes"/>
    <property type="match status" value="1"/>
</dbReference>
<evidence type="ECO:0000256" key="3">
    <source>
        <dbReference type="ARBA" id="ARBA00023014"/>
    </source>
</evidence>
<dbReference type="EMBL" id="LT629791">
    <property type="protein sequence ID" value="SDU72819.1"/>
    <property type="molecule type" value="Genomic_DNA"/>
</dbReference>
<keyword evidence="1" id="KW-0479">Metal-binding</keyword>
<evidence type="ECO:0000313" key="6">
    <source>
        <dbReference type="EMBL" id="SDU72819.1"/>
    </source>
</evidence>
<dbReference type="GO" id="GO:0016539">
    <property type="term" value="P:intein-mediated protein splicing"/>
    <property type="evidence" value="ECO:0007669"/>
    <property type="project" value="InterPro"/>
</dbReference>
<dbReference type="PANTHER" id="PTHR43432">
    <property type="entry name" value="SLR0285 PROTEIN"/>
    <property type="match status" value="1"/>
</dbReference>
<dbReference type="InterPro" id="IPR040086">
    <property type="entry name" value="MJ0683-like"/>
</dbReference>
<dbReference type="NCBIfam" id="NF038135">
    <property type="entry name" value="rSAM_Rv2578c"/>
    <property type="match status" value="1"/>
</dbReference>
<dbReference type="InterPro" id="IPR058240">
    <property type="entry name" value="rSAM_sf"/>
</dbReference>
<dbReference type="STRING" id="419479.SAMN04488563_4413"/>
<evidence type="ECO:0000256" key="4">
    <source>
        <dbReference type="SAM" id="MobiDB-lite"/>
    </source>
</evidence>
<dbReference type="InterPro" id="IPR006141">
    <property type="entry name" value="Intein_N"/>
</dbReference>
<protein>
    <submittedName>
        <fullName evidence="6">Intein N-terminal splicing region</fullName>
    </submittedName>
</protein>
<feature type="domain" description="Radical SAM core" evidence="5">
    <location>
        <begin position="214"/>
        <end position="456"/>
    </location>
</feature>
<dbReference type="Gene3D" id="3.80.30.30">
    <property type="match status" value="1"/>
</dbReference>
<evidence type="ECO:0000259" key="5">
    <source>
        <dbReference type="PROSITE" id="PS51918"/>
    </source>
</evidence>
<dbReference type="PROSITE" id="PS50817">
    <property type="entry name" value="INTEIN_N_TER"/>
    <property type="match status" value="1"/>
</dbReference>
<keyword evidence="7" id="KW-1185">Reference proteome</keyword>
<name>A0A1H2KVV4_9ACTN</name>
<dbReference type="RefSeq" id="WP_046770408.1">
    <property type="nucleotide sequence ID" value="NZ_LBMC01000020.1"/>
</dbReference>
<dbReference type="CDD" id="cd00081">
    <property type="entry name" value="Hint"/>
    <property type="match status" value="1"/>
</dbReference>
<proteinExistence type="predicted"/>
<dbReference type="InterPro" id="IPR007197">
    <property type="entry name" value="rSAM"/>
</dbReference>
<gene>
    <name evidence="6" type="ORF">SAMN04488563_4413</name>
</gene>
<dbReference type="InterPro" id="IPR030934">
    <property type="entry name" value="Intein_C"/>
</dbReference>
<dbReference type="PANTHER" id="PTHR43432:SF3">
    <property type="entry name" value="SLR0285 PROTEIN"/>
    <property type="match status" value="1"/>
</dbReference>
<dbReference type="PROSITE" id="PS50818">
    <property type="entry name" value="INTEIN_C_TER"/>
    <property type="match status" value="1"/>
</dbReference>
<reference evidence="7" key="1">
    <citation type="submission" date="2016-10" db="EMBL/GenBank/DDBJ databases">
        <authorList>
            <person name="Varghese N."/>
            <person name="Submissions S."/>
        </authorList>
    </citation>
    <scope>NUCLEOTIDE SEQUENCE [LARGE SCALE GENOMIC DNA]</scope>
    <source>
        <strain evidence="7">DSM 45079</strain>
    </source>
</reference>
<evidence type="ECO:0000313" key="7">
    <source>
        <dbReference type="Proteomes" id="UP000182977"/>
    </source>
</evidence>
<dbReference type="SMART" id="SM00306">
    <property type="entry name" value="HintN"/>
    <property type="match status" value="1"/>
</dbReference>
<dbReference type="GO" id="GO:0051536">
    <property type="term" value="F:iron-sulfur cluster binding"/>
    <property type="evidence" value="ECO:0007669"/>
    <property type="project" value="UniProtKB-KW"/>
</dbReference>
<dbReference type="GO" id="GO:0046872">
    <property type="term" value="F:metal ion binding"/>
    <property type="evidence" value="ECO:0007669"/>
    <property type="project" value="UniProtKB-KW"/>
</dbReference>
<dbReference type="InterPro" id="IPR006638">
    <property type="entry name" value="Elp3/MiaA/NifB-like_rSAM"/>
</dbReference>
<feature type="region of interest" description="Disordered" evidence="4">
    <location>
        <begin position="485"/>
        <end position="511"/>
    </location>
</feature>
<keyword evidence="3" id="KW-0411">Iron-sulfur</keyword>
<dbReference type="PROSITE" id="PS51918">
    <property type="entry name" value="RADICAL_SAM"/>
    <property type="match status" value="1"/>
</dbReference>
<evidence type="ECO:0000256" key="1">
    <source>
        <dbReference type="ARBA" id="ARBA00022723"/>
    </source>
</evidence>
<dbReference type="AlphaFoldDB" id="A0A1H2KVV4"/>
<dbReference type="InterPro" id="IPR036844">
    <property type="entry name" value="Hint_dom_sf"/>
</dbReference>
<dbReference type="Gene3D" id="2.170.16.10">
    <property type="entry name" value="Hedgehog/Intein (Hint) domain"/>
    <property type="match status" value="1"/>
</dbReference>
<evidence type="ECO:0000256" key="2">
    <source>
        <dbReference type="ARBA" id="ARBA00023004"/>
    </source>
</evidence>
<sequence>MRWEGQELAVTDGAALPGLQRLSGLVRSVRTPEFEGITFHEVTSKSALNKVPEASHVPFRWTVNPYRGCSHACTYCLSGYAPISMADGTTVPLARVRPGDQVLGTRREGLSRRLVRTQVVDHWRTSKPAFRVELDGGTSIVASGDHRFLTLDGWKHVAPPGEGDPPRPYLTTRDRLMGLRRSVVGAAVRGEDALAVSYVRAMDVELPMFDLTTGTGDFIAHGVVSHNCFARNTHTYLDLDAGDDFDRQVIVKVNVADVLRREVGRRGWAREHVAMGTNTDPYQRAEGRYRLMPGIIEALAGSGTPFSILTKGTLLRRDLPLLQRAAEDVQVGVGVSLALLDEGLHRSVEPGTPTPKARLDLVRAVRAAGLPCTVLLAPILPGLTDSEEQLSALVAAVAEAGATGISYIPLHLRPGAREWYLGWLESTRPDLLPLYRRLYHRGSYSDQRYRDWLRARVEPHLKAYRLRGDDDEDLVDDRRRPLHGKRWGTRLTPSGSGTEAATVVPGQDPLF</sequence>
<dbReference type="GO" id="GO:0003824">
    <property type="term" value="F:catalytic activity"/>
    <property type="evidence" value="ECO:0007669"/>
    <property type="project" value="InterPro"/>
</dbReference>
<organism evidence="6 7">
    <name type="scientific">Jiangella alkaliphila</name>
    <dbReference type="NCBI Taxonomy" id="419479"/>
    <lineage>
        <taxon>Bacteria</taxon>
        <taxon>Bacillati</taxon>
        <taxon>Actinomycetota</taxon>
        <taxon>Actinomycetes</taxon>
        <taxon>Jiangellales</taxon>
        <taxon>Jiangellaceae</taxon>
        <taxon>Jiangella</taxon>
    </lineage>
</organism>
<dbReference type="SUPFAM" id="SSF51294">
    <property type="entry name" value="Hedgehog/intein (Hint) domain"/>
    <property type="match status" value="1"/>
</dbReference>
<dbReference type="Pfam" id="PF04055">
    <property type="entry name" value="Radical_SAM"/>
    <property type="match status" value="1"/>
</dbReference>
<keyword evidence="2" id="KW-0408">Iron</keyword>
<accession>A0A1H2KVV4</accession>